<name>A0ABX1H627_9ACTN</name>
<keyword evidence="2" id="KW-0378">Hydrolase</keyword>
<dbReference type="PANTHER" id="PTHR39456">
    <property type="entry name" value="METAL-DEPENDENT HYDROLASE"/>
    <property type="match status" value="1"/>
</dbReference>
<dbReference type="EMBL" id="JAAWWP010000008">
    <property type="protein sequence ID" value="NKI42689.1"/>
    <property type="molecule type" value="Genomic_DNA"/>
</dbReference>
<comment type="caution">
    <text evidence="2">The sequence shown here is derived from an EMBL/GenBank/DDBJ whole genome shotgun (WGS) entry which is preliminary data.</text>
</comment>
<feature type="region of interest" description="Disordered" evidence="1">
    <location>
        <begin position="1"/>
        <end position="30"/>
    </location>
</feature>
<dbReference type="PANTHER" id="PTHR39456:SF1">
    <property type="entry name" value="METAL-DEPENDENT HYDROLASE"/>
    <property type="match status" value="1"/>
</dbReference>
<protein>
    <submittedName>
        <fullName evidence="2">Metal-dependent hydrolase</fullName>
    </submittedName>
</protein>
<evidence type="ECO:0000313" key="3">
    <source>
        <dbReference type="Proteomes" id="UP000772196"/>
    </source>
</evidence>
<evidence type="ECO:0000256" key="1">
    <source>
        <dbReference type="SAM" id="MobiDB-lite"/>
    </source>
</evidence>
<dbReference type="PIRSF" id="PIRSF007580">
    <property type="entry name" value="UCP07580"/>
    <property type="match status" value="1"/>
</dbReference>
<organism evidence="2 3">
    <name type="scientific">Streptomyces physcomitrii</name>
    <dbReference type="NCBI Taxonomy" id="2724184"/>
    <lineage>
        <taxon>Bacteria</taxon>
        <taxon>Bacillati</taxon>
        <taxon>Actinomycetota</taxon>
        <taxon>Actinomycetes</taxon>
        <taxon>Kitasatosporales</taxon>
        <taxon>Streptomycetaceae</taxon>
        <taxon>Streptomyces</taxon>
    </lineage>
</organism>
<dbReference type="GO" id="GO:0016787">
    <property type="term" value="F:hydrolase activity"/>
    <property type="evidence" value="ECO:0007669"/>
    <property type="project" value="UniProtKB-KW"/>
</dbReference>
<dbReference type="Pfam" id="PF10118">
    <property type="entry name" value="Metal_hydrol"/>
    <property type="match status" value="1"/>
</dbReference>
<sequence length="313" mass="35259">MSTIPPTDRPDRPDGTDRNDRTDGTDEHSDLVLTPRDVRFDWDRVPVHWVPGEPTATHVINVLHMLLPEGERWFVRVFQQAVPLITDEELRERVLGFTGQEAMHAEAHQGVLDHFVAKGIDIGPYIAQVEYLFNHLLGDKEGLSPQREREYLIERVAIIAGIEHFTAFLGDWILNAKALDRAGADEIMLDLLRWHGAEEVEHRSVAYDLLRHLDPGYLRRARTMVVSITALLQLWVRGTRFLLAVDPELAGSVEPSVRTAWTAARRGLLPNPVKLGISALRYFSRNYHPSQEGSTRQAIAYLGASPAARAAAH</sequence>
<feature type="compositionally biased region" description="Basic and acidic residues" evidence="1">
    <location>
        <begin position="8"/>
        <end position="30"/>
    </location>
</feature>
<dbReference type="Proteomes" id="UP000772196">
    <property type="component" value="Unassembled WGS sequence"/>
</dbReference>
<gene>
    <name evidence="2" type="ORF">HFV08_15885</name>
</gene>
<proteinExistence type="predicted"/>
<accession>A0ABX1H627</accession>
<dbReference type="RefSeq" id="WP_168539980.1">
    <property type="nucleotide sequence ID" value="NZ_JAAWWP010000008.1"/>
</dbReference>
<keyword evidence="3" id="KW-1185">Reference proteome</keyword>
<evidence type="ECO:0000313" key="2">
    <source>
        <dbReference type="EMBL" id="NKI42689.1"/>
    </source>
</evidence>
<reference evidence="2 3" key="1">
    <citation type="submission" date="2020-04" db="EMBL/GenBank/DDBJ databases">
        <title>Phylogenetic Diversity and Antibacterial Activity against Ralstonia solanacearum of Endophytic Actinomycete Isolated from Moss.</title>
        <authorList>
            <person name="Zhuang X."/>
        </authorList>
    </citation>
    <scope>NUCLEOTIDE SEQUENCE [LARGE SCALE GENOMIC DNA]</scope>
    <source>
        <strain evidence="2 3">LD120</strain>
    </source>
</reference>
<dbReference type="InterPro" id="IPR016516">
    <property type="entry name" value="UCP07580"/>
</dbReference>